<comment type="similarity">
    <text evidence="2 15">Belongs to the fungal fatty acid synthetase subunit beta family.</text>
</comment>
<evidence type="ECO:0000256" key="9">
    <source>
        <dbReference type="ARBA" id="ARBA00023268"/>
    </source>
</evidence>
<comment type="catalytic activity">
    <reaction evidence="1">
        <text>a (3R)-hydroxyacyl-[ACP] = a (2E)-enoyl-[ACP] + H2O</text>
        <dbReference type="Rhea" id="RHEA:13097"/>
        <dbReference type="Rhea" id="RHEA-COMP:9925"/>
        <dbReference type="Rhea" id="RHEA-COMP:9945"/>
        <dbReference type="ChEBI" id="CHEBI:15377"/>
        <dbReference type="ChEBI" id="CHEBI:78784"/>
        <dbReference type="ChEBI" id="CHEBI:78827"/>
        <dbReference type="EC" id="4.2.1.59"/>
    </reaction>
</comment>
<comment type="catalytic activity">
    <reaction evidence="10">
        <text>acetyl-CoA + n malonyl-CoA + 2n NADPH + 4n H(+) = a long-chain-acyl-CoA + n CoA + n CO2 + 2n NADP(+).</text>
        <dbReference type="EC" id="2.3.1.86"/>
    </reaction>
</comment>
<evidence type="ECO:0000256" key="6">
    <source>
        <dbReference type="ARBA" id="ARBA00023002"/>
    </source>
</evidence>
<reference evidence="18" key="1">
    <citation type="journal article" date="2020" name="Stud. Mycol.">
        <title>101 Dothideomycetes genomes: a test case for predicting lifestyles and emergence of pathogens.</title>
        <authorList>
            <person name="Haridas S."/>
            <person name="Albert R."/>
            <person name="Binder M."/>
            <person name="Bloem J."/>
            <person name="Labutti K."/>
            <person name="Salamov A."/>
            <person name="Andreopoulos B."/>
            <person name="Baker S."/>
            <person name="Barry K."/>
            <person name="Bills G."/>
            <person name="Bluhm B."/>
            <person name="Cannon C."/>
            <person name="Castanera R."/>
            <person name="Culley D."/>
            <person name="Daum C."/>
            <person name="Ezra D."/>
            <person name="Gonzalez J."/>
            <person name="Henrissat B."/>
            <person name="Kuo A."/>
            <person name="Liang C."/>
            <person name="Lipzen A."/>
            <person name="Lutzoni F."/>
            <person name="Magnuson J."/>
            <person name="Mondo S."/>
            <person name="Nolan M."/>
            <person name="Ohm R."/>
            <person name="Pangilinan J."/>
            <person name="Park H.-J."/>
            <person name="Ramirez L."/>
            <person name="Alfaro M."/>
            <person name="Sun H."/>
            <person name="Tritt A."/>
            <person name="Yoshinaga Y."/>
            <person name="Zwiers L.-H."/>
            <person name="Turgeon B."/>
            <person name="Goodwin S."/>
            <person name="Spatafora J."/>
            <person name="Crous P."/>
            <person name="Grigoriev I."/>
        </authorList>
    </citation>
    <scope>NUCLEOTIDE SEQUENCE</scope>
    <source>
        <strain evidence="18">CBS 675.92</strain>
    </source>
</reference>
<keyword evidence="4 15" id="KW-0378">Hydrolase</keyword>
<evidence type="ECO:0000256" key="14">
    <source>
        <dbReference type="ARBA" id="ARBA00048835"/>
    </source>
</evidence>
<evidence type="ECO:0000313" key="19">
    <source>
        <dbReference type="Proteomes" id="UP000800035"/>
    </source>
</evidence>
<dbReference type="Gene3D" id="3.40.366.10">
    <property type="entry name" value="Malonyl-Coenzyme A Acyl Carrier Protein, domain 2"/>
    <property type="match status" value="3"/>
</dbReference>
<dbReference type="GO" id="GO:0006633">
    <property type="term" value="P:fatty acid biosynthetic process"/>
    <property type="evidence" value="ECO:0007669"/>
    <property type="project" value="InterPro"/>
</dbReference>
<evidence type="ECO:0000256" key="16">
    <source>
        <dbReference type="PIRSR" id="PIRSR005562-1"/>
    </source>
</evidence>
<dbReference type="Gene3D" id="3.30.70.2430">
    <property type="match status" value="1"/>
</dbReference>
<dbReference type="Gene3D" id="3.10.129.10">
    <property type="entry name" value="Hotdog Thioesterase"/>
    <property type="match status" value="1"/>
</dbReference>
<dbReference type="GO" id="GO:0004318">
    <property type="term" value="F:enoyl-[acyl-carrier-protein] reductase (NADH) activity"/>
    <property type="evidence" value="ECO:0007669"/>
    <property type="project" value="UniProtKB-UniRule"/>
</dbReference>
<dbReference type="Pfam" id="PF16073">
    <property type="entry name" value="SAT"/>
    <property type="match status" value="1"/>
</dbReference>
<feature type="active site" description="For malonyltransferase activity" evidence="16">
    <location>
        <position position="1658"/>
    </location>
</feature>
<dbReference type="SUPFAM" id="SSF52151">
    <property type="entry name" value="FabD/lysophospholipase-like"/>
    <property type="match status" value="2"/>
</dbReference>
<dbReference type="InterPro" id="IPR016452">
    <property type="entry name" value="Fas1/AflB-like"/>
</dbReference>
<evidence type="ECO:0000256" key="8">
    <source>
        <dbReference type="ARBA" id="ARBA00023239"/>
    </source>
</evidence>
<evidence type="ECO:0000256" key="15">
    <source>
        <dbReference type="PIRNR" id="PIRNR005562"/>
    </source>
</evidence>
<evidence type="ECO:0000313" key="18">
    <source>
        <dbReference type="EMBL" id="KAF1953734.1"/>
    </source>
</evidence>
<dbReference type="InterPro" id="IPR013565">
    <property type="entry name" value="Fas1/AflB-like_central"/>
</dbReference>
<dbReference type="SMART" id="SM00827">
    <property type="entry name" value="PKS_AT"/>
    <property type="match status" value="1"/>
</dbReference>
<dbReference type="Gene3D" id="6.10.60.10">
    <property type="match status" value="1"/>
</dbReference>
<dbReference type="InterPro" id="IPR050830">
    <property type="entry name" value="Fungal_FAS"/>
</dbReference>
<comment type="catalytic activity">
    <reaction evidence="12">
        <text>(9Z)-octadecenoyl-[ACP] + H2O = (9Z)-octadecenoate + holo-[ACP] + H(+)</text>
        <dbReference type="Rhea" id="RHEA:15057"/>
        <dbReference type="Rhea" id="RHEA-COMP:9685"/>
        <dbReference type="Rhea" id="RHEA-COMP:9924"/>
        <dbReference type="ChEBI" id="CHEBI:15377"/>
        <dbReference type="ChEBI" id="CHEBI:15378"/>
        <dbReference type="ChEBI" id="CHEBI:30823"/>
        <dbReference type="ChEBI" id="CHEBI:64479"/>
        <dbReference type="ChEBI" id="CHEBI:78783"/>
        <dbReference type="EC" id="3.1.2.14"/>
    </reaction>
</comment>
<keyword evidence="7 15" id="KW-0520">NAD</keyword>
<name>A0A6A5TNE7_9PLEO</name>
<dbReference type="Gene3D" id="3.20.20.70">
    <property type="entry name" value="Aldolase class I"/>
    <property type="match status" value="1"/>
</dbReference>
<dbReference type="EMBL" id="ML977002">
    <property type="protein sequence ID" value="KAF1953734.1"/>
    <property type="molecule type" value="Genomic_DNA"/>
</dbReference>
<evidence type="ECO:0000259" key="17">
    <source>
        <dbReference type="SMART" id="SM00827"/>
    </source>
</evidence>
<evidence type="ECO:0000256" key="1">
    <source>
        <dbReference type="ARBA" id="ARBA00001055"/>
    </source>
</evidence>
<dbReference type="GO" id="GO:0004314">
    <property type="term" value="F:[acyl-carrier-protein] S-malonyltransferase activity"/>
    <property type="evidence" value="ECO:0007669"/>
    <property type="project" value="UniProtKB-EC"/>
</dbReference>
<dbReference type="InterPro" id="IPR001227">
    <property type="entry name" value="Ac_transferase_dom_sf"/>
</dbReference>
<feature type="domain" description="Malonyl-CoA:ACP transacylase (MAT)" evidence="17">
    <location>
        <begin position="1520"/>
        <end position="1857"/>
    </location>
</feature>
<dbReference type="InterPro" id="IPR032088">
    <property type="entry name" value="SAT"/>
</dbReference>
<dbReference type="InterPro" id="IPR040883">
    <property type="entry name" value="FAS_meander"/>
</dbReference>
<evidence type="ECO:0000256" key="13">
    <source>
        <dbReference type="ARBA" id="ARBA00048572"/>
    </source>
</evidence>
<dbReference type="GO" id="GO:0016297">
    <property type="term" value="F:fatty acyl-[ACP] hydrolase activity"/>
    <property type="evidence" value="ECO:0007669"/>
    <property type="project" value="UniProtKB-EC"/>
</dbReference>
<organism evidence="18 19">
    <name type="scientific">Byssothecium circinans</name>
    <dbReference type="NCBI Taxonomy" id="147558"/>
    <lineage>
        <taxon>Eukaryota</taxon>
        <taxon>Fungi</taxon>
        <taxon>Dikarya</taxon>
        <taxon>Ascomycota</taxon>
        <taxon>Pezizomycotina</taxon>
        <taxon>Dothideomycetes</taxon>
        <taxon>Pleosporomycetidae</taxon>
        <taxon>Pleosporales</taxon>
        <taxon>Massarineae</taxon>
        <taxon>Massarinaceae</taxon>
        <taxon>Byssothecium</taxon>
    </lineage>
</organism>
<dbReference type="GO" id="GO:0019171">
    <property type="term" value="F:(3R)-hydroxyacyl-[acyl-carrier-protein] dehydratase activity"/>
    <property type="evidence" value="ECO:0007669"/>
    <property type="project" value="UniProtKB-EC"/>
</dbReference>
<dbReference type="InterPro" id="IPR002539">
    <property type="entry name" value="MaoC-like_dom"/>
</dbReference>
<dbReference type="OrthoDB" id="4251012at2759"/>
<protein>
    <submittedName>
        <fullName evidence="18">Fatty acid synthase-like protein beta subunit</fullName>
    </submittedName>
</protein>
<feature type="active site" description="For acetyltransferase activity" evidence="16">
    <location>
        <position position="139"/>
    </location>
</feature>
<dbReference type="PANTHER" id="PTHR10982">
    <property type="entry name" value="MALONYL COA-ACYL CARRIER PROTEIN TRANSACYLASE"/>
    <property type="match status" value="1"/>
</dbReference>
<dbReference type="Pfam" id="PF17951">
    <property type="entry name" value="FAS_meander"/>
    <property type="match status" value="1"/>
</dbReference>
<proteinExistence type="inferred from homology"/>
<dbReference type="SUPFAM" id="SSF54637">
    <property type="entry name" value="Thioesterase/thiol ester dehydrase-isomerase"/>
    <property type="match status" value="1"/>
</dbReference>
<keyword evidence="5 15" id="KW-0521">NADP</keyword>
<sequence length="1890" mass="209879">MRQNYDMLSSPSTPAEKTRVAAVFGGQGDGNLNSLEELRCLYRHSHTSIDALIERATGTLEQLLHQSSSDSFHDTANFDLRGWMNNKQASPTPEALAEAHFSVPINTVLAFAQVIIVCKSYDLTPGEFAASLCSVSGRSEGMLLALALAQTSDWPSFYPLADAYIELSFWIGLSVHEARPRATVTLGQVQECLDMAESKPSNVLRVYGLPRATVETAICLENKTASCNEHDHIYLASLDSYRQFTIAGPTDALIGVCTRLRKEKSSLAKSQQGLRLHFLPVSTPLNTPIMAPVLGRLLSLASTMPILNQELRIPIVLPQDGGVMQDGSTTALKVLYSVLESLLIRCMDWPVACEALGAHRVLAFGPVQTAAWIREATPGVGLDVMDLADDSVLRHLKDHQHSFHTRPSKSSWQETFGPRIVRDSAGYYSLRTNMTARFNVPPLMVAGMTPTTVPWDVVAAIANAGYHAELAGGGYHRPDAFELAVRRLAAAVPARRGVTCNILYVNPKVTGSQIDVLKKLTEEGLPIRGITIGAGVPSPDVIKEWTASLELDHISFKPGSPSAIDQVIELAKIYPDLTIGLQWTGGRAGGHHSMEEFEPPILESYSRIRECENIVLIAGSGFGAAESSIAYLTGQWSCAFGRPPMPFDGILLGSRVMVAKEAHTALQAKSLICQTPGVDACDWRTSLDKGAGGVITIHSEFGYLIHVLATRGALLWKAFDDRIFRIRDVNKRLPYLRKHRDWILPALNSDYVRPWLAVDTRGNNVEMEEMKYSEMVRRLCLLMSTTSRREWIDLSYCRLVMEFIQEVGSRLSVSVEGLSGDPATLPGEFEAAFGPLATTSIYPEDCMILMALFRRQGVKPVPFIPCLDQDFEKWFKKDTLWQSENIDSVFDGDIQRVLVIHGPVAARFSTVVDEPVKTIMDRICDDYVKILKQDGYQPNTDSSTQLLQPRLDMQIGQEVHGYPNGRMTRFTYLPGRAVPEIDFLIEALARSPQVGLILRSQWSFSGGRVLENPLKAAIRPRGGDILDVVLNNKDEFQGFTFTQHTHEHAKMGSSSLSLRLQGPSGFVIQLAVPKCATNEVRSTHFQFEMRETAGSVEIREITFNRTASIRNLYRSLWFDKHPSLRQRDAGLRARYYSTEQTITRASVESFANMECSSPTELCDWSPRGSTVPLDMCAVIAWQSLLEPLTHPDLDCDLLQLLHQSVTFRYKAKTSPLRVGQTVAIESQITRREWHATGQNIEVTALIKRGQKQVVVVKWDFFIRASSSNQGSGKSFAVVHEPDMVVAVDSETLEAIIKDKKWLQLQEPQLALLHQKLVFRTTSHTEYVGNGGPKNLQVKGRVYVEDSSGTRKQVGLVHFDERACRENPVMDFLRRRGAPQRTREELSLPGWSSGASIEVSMPSNSTTYARVSGDENPIHVSDVFARWAGLPSKIVHGMHTSVIARRFVEWAIGDKCRTRLRQWRATFHGMVFHGSRLKMQFRHTMMTDGEMLLHVEVCSADDGTRVMSAEAIVEQLSTAYTFTGQGSQRPGMGMEAYAAHSEVKAVWDRAEAYLQRQFGFSLLKIVRENPQTLTIHFGGQRGRRIRLNYLTMLSELRDPTLLSKILHPRSPSYTFHKAQGLLYSTQFAQPALVVMEMAQFAHLRTRGMVQSDARFAGHSLGEYAALGSLTTFMGFEGLLELVWLRAFTMQNALGRDGDGETGFSMVAVDPGRIGKSFGETHLQDLVQRIQEGAQSFVEIVNYNVSGRQYVCAGHIKALSLLTSVTNELVTHRAPQSLSPIALNAIIARAVSSSTSSSPLTSSDLKNGTATIPLPGIDIPFHSRLLHSHIDDYRRYLERKIRVEDVRPEQLVGRWVPNVLGKPFGIGRGDVEEVRKVVGSRQLAGIIGEGLC</sequence>
<dbReference type="Pfam" id="PF22235">
    <property type="entry name" value="FAS1_thioest_ins"/>
    <property type="match status" value="1"/>
</dbReference>
<evidence type="ECO:0000256" key="12">
    <source>
        <dbReference type="ARBA" id="ARBA00048536"/>
    </source>
</evidence>
<dbReference type="Pfam" id="PF01575">
    <property type="entry name" value="MaoC_dehydratas"/>
    <property type="match status" value="1"/>
</dbReference>
<keyword evidence="3 15" id="KW-0808">Transferase</keyword>
<comment type="catalytic activity">
    <reaction evidence="13">
        <text>a 2,3-saturated acyl-[ACP] + NAD(+) = a (2E)-enoyl-[ACP] + NADH + H(+)</text>
        <dbReference type="Rhea" id="RHEA:10240"/>
        <dbReference type="Rhea" id="RHEA-COMP:9925"/>
        <dbReference type="Rhea" id="RHEA-COMP:9926"/>
        <dbReference type="ChEBI" id="CHEBI:15378"/>
        <dbReference type="ChEBI" id="CHEBI:57540"/>
        <dbReference type="ChEBI" id="CHEBI:57945"/>
        <dbReference type="ChEBI" id="CHEBI:78784"/>
        <dbReference type="ChEBI" id="CHEBI:78785"/>
        <dbReference type="EC" id="1.3.1.9"/>
    </reaction>
</comment>
<keyword evidence="6 15" id="KW-0560">Oxidoreductase</keyword>
<dbReference type="Pfam" id="PF00698">
    <property type="entry name" value="Acyl_transf_1"/>
    <property type="match status" value="1"/>
</dbReference>
<dbReference type="Pfam" id="PF13452">
    <property type="entry name" value="FAS1_DH_region"/>
    <property type="match status" value="1"/>
</dbReference>
<dbReference type="Proteomes" id="UP000800035">
    <property type="component" value="Unassembled WGS sequence"/>
</dbReference>
<evidence type="ECO:0000256" key="10">
    <source>
        <dbReference type="ARBA" id="ARBA00048237"/>
    </source>
</evidence>
<dbReference type="InterPro" id="IPR014043">
    <property type="entry name" value="Acyl_transferase_dom"/>
</dbReference>
<keyword evidence="8" id="KW-0456">Lyase</keyword>
<accession>A0A6A5TNE7</accession>
<keyword evidence="19" id="KW-1185">Reference proteome</keyword>
<evidence type="ECO:0000256" key="4">
    <source>
        <dbReference type="ARBA" id="ARBA00022801"/>
    </source>
</evidence>
<dbReference type="GO" id="GO:0004313">
    <property type="term" value="F:[acyl-carrier-protein] S-acetyltransferase activity"/>
    <property type="evidence" value="ECO:0007669"/>
    <property type="project" value="UniProtKB-EC"/>
</dbReference>
<dbReference type="GO" id="GO:0004321">
    <property type="term" value="F:fatty-acyl-CoA synthase activity"/>
    <property type="evidence" value="ECO:0007669"/>
    <property type="project" value="UniProtKB-EC"/>
</dbReference>
<dbReference type="InterPro" id="IPR013785">
    <property type="entry name" value="Aldolase_TIM"/>
</dbReference>
<evidence type="ECO:0000256" key="7">
    <source>
        <dbReference type="ARBA" id="ARBA00023027"/>
    </source>
</evidence>
<dbReference type="PIRSF" id="PIRSF005562">
    <property type="entry name" value="FAS_yeast_beta"/>
    <property type="match status" value="1"/>
</dbReference>
<keyword evidence="9" id="KW-0511">Multifunctional enzyme</keyword>
<dbReference type="PRINTS" id="PR01483">
    <property type="entry name" value="FASYNTHASE"/>
</dbReference>
<evidence type="ECO:0000256" key="11">
    <source>
        <dbReference type="ARBA" id="ARBA00048462"/>
    </source>
</evidence>
<dbReference type="PANTHER" id="PTHR10982:SF21">
    <property type="entry name" value="FATTY ACID SYNTHASE SUBUNIT BETA"/>
    <property type="match status" value="1"/>
</dbReference>
<gene>
    <name evidence="18" type="ORF">CC80DRAFT_477181</name>
</gene>
<dbReference type="GO" id="GO:0004312">
    <property type="term" value="F:fatty acid synthase activity"/>
    <property type="evidence" value="ECO:0007669"/>
    <property type="project" value="InterPro"/>
</dbReference>
<comment type="catalytic activity">
    <reaction evidence="14">
        <text>holo-[ACP] + acetyl-CoA = acetyl-[ACP] + CoA</text>
        <dbReference type="Rhea" id="RHEA:41788"/>
        <dbReference type="Rhea" id="RHEA-COMP:9621"/>
        <dbReference type="Rhea" id="RHEA-COMP:9685"/>
        <dbReference type="ChEBI" id="CHEBI:57287"/>
        <dbReference type="ChEBI" id="CHEBI:57288"/>
        <dbReference type="ChEBI" id="CHEBI:64479"/>
        <dbReference type="ChEBI" id="CHEBI:78446"/>
        <dbReference type="EC" id="2.3.1.38"/>
    </reaction>
</comment>
<evidence type="ECO:0000256" key="3">
    <source>
        <dbReference type="ARBA" id="ARBA00022679"/>
    </source>
</evidence>
<dbReference type="InterPro" id="IPR029069">
    <property type="entry name" value="HotDog_dom_sf"/>
</dbReference>
<dbReference type="SUPFAM" id="SSF51412">
    <property type="entry name" value="Inosine monophosphate dehydrogenase (IMPDH)"/>
    <property type="match status" value="1"/>
</dbReference>
<evidence type="ECO:0000256" key="2">
    <source>
        <dbReference type="ARBA" id="ARBA00010009"/>
    </source>
</evidence>
<comment type="catalytic activity">
    <reaction evidence="11">
        <text>holo-[ACP] + malonyl-CoA = malonyl-[ACP] + CoA</text>
        <dbReference type="Rhea" id="RHEA:41792"/>
        <dbReference type="Rhea" id="RHEA-COMP:9623"/>
        <dbReference type="Rhea" id="RHEA-COMP:9685"/>
        <dbReference type="ChEBI" id="CHEBI:57287"/>
        <dbReference type="ChEBI" id="CHEBI:57384"/>
        <dbReference type="ChEBI" id="CHEBI:64479"/>
        <dbReference type="ChEBI" id="CHEBI:78449"/>
        <dbReference type="EC" id="2.3.1.39"/>
    </reaction>
</comment>
<dbReference type="Gene3D" id="1.20.930.70">
    <property type="match status" value="1"/>
</dbReference>
<dbReference type="InterPro" id="IPR003965">
    <property type="entry name" value="Fatty_acid_synthase"/>
</dbReference>
<dbReference type="CDD" id="cd03447">
    <property type="entry name" value="FAS_MaoC"/>
    <property type="match status" value="1"/>
</dbReference>
<dbReference type="InterPro" id="IPR039569">
    <property type="entry name" value="FAS1-like_DH_region"/>
</dbReference>
<dbReference type="GO" id="GO:0005835">
    <property type="term" value="C:fatty acid synthase complex"/>
    <property type="evidence" value="ECO:0007669"/>
    <property type="project" value="UniProtKB-UniRule"/>
</dbReference>
<evidence type="ECO:0000256" key="5">
    <source>
        <dbReference type="ARBA" id="ARBA00022857"/>
    </source>
</evidence>
<dbReference type="InterPro" id="IPR016035">
    <property type="entry name" value="Acyl_Trfase/lysoPLipase"/>
</dbReference>
<dbReference type="Pfam" id="PF08354">
    <property type="entry name" value="Fas1-AflB-like_hel"/>
    <property type="match status" value="1"/>
</dbReference>